<name>A0ABS0CKE5_9NOCA</name>
<dbReference type="EMBL" id="JADLQX010000003">
    <property type="protein sequence ID" value="MBF6297087.1"/>
    <property type="molecule type" value="Genomic_DNA"/>
</dbReference>
<organism evidence="1 2">
    <name type="scientific">Nocardia amamiensis</name>
    <dbReference type="NCBI Taxonomy" id="404578"/>
    <lineage>
        <taxon>Bacteria</taxon>
        <taxon>Bacillati</taxon>
        <taxon>Actinomycetota</taxon>
        <taxon>Actinomycetes</taxon>
        <taxon>Mycobacteriales</taxon>
        <taxon>Nocardiaceae</taxon>
        <taxon>Nocardia</taxon>
    </lineage>
</organism>
<evidence type="ECO:0008006" key="3">
    <source>
        <dbReference type="Google" id="ProtNLM"/>
    </source>
</evidence>
<protein>
    <recommendedName>
        <fullName evidence="3">CHY-type domain-containing protein</fullName>
    </recommendedName>
</protein>
<accession>A0ABS0CKE5</accession>
<comment type="caution">
    <text evidence="1">The sequence shown here is derived from an EMBL/GenBank/DDBJ whole genome shotgun (WGS) entry which is preliminary data.</text>
</comment>
<evidence type="ECO:0000313" key="1">
    <source>
        <dbReference type="EMBL" id="MBF6297087.1"/>
    </source>
</evidence>
<gene>
    <name evidence="1" type="ORF">IU459_05955</name>
</gene>
<evidence type="ECO:0000313" key="2">
    <source>
        <dbReference type="Proteomes" id="UP000702209"/>
    </source>
</evidence>
<sequence>MRTAASTTTFEAIVAGLPAEPMCTFRFDGARCRHRADWLIRKRSCCHTAGVDFLCETCHARINWMLDLGMAFECTGCGARSTGFAELCPTVAPL</sequence>
<dbReference type="RefSeq" id="WP_195128439.1">
    <property type="nucleotide sequence ID" value="NZ_JADLQX010000003.1"/>
</dbReference>
<reference evidence="1 2" key="1">
    <citation type="submission" date="2020-10" db="EMBL/GenBank/DDBJ databases">
        <title>Identification of Nocardia species via Next-generation sequencing and recognition of intraspecies genetic diversity.</title>
        <authorList>
            <person name="Li P."/>
            <person name="Li P."/>
            <person name="Lu B."/>
        </authorList>
    </citation>
    <scope>NUCLEOTIDE SEQUENCE [LARGE SCALE GENOMIC DNA]</scope>
    <source>
        <strain evidence="1 2">BJ06-0157</strain>
    </source>
</reference>
<dbReference type="Proteomes" id="UP000702209">
    <property type="component" value="Unassembled WGS sequence"/>
</dbReference>
<keyword evidence="2" id="KW-1185">Reference proteome</keyword>
<proteinExistence type="predicted"/>